<dbReference type="SMART" id="SM00849">
    <property type="entry name" value="Lactamase_B"/>
    <property type="match status" value="1"/>
</dbReference>
<reference evidence="6 7" key="1">
    <citation type="submission" date="2016-03" db="EMBL/GenBank/DDBJ databases">
        <authorList>
            <person name="Ploux O."/>
        </authorList>
    </citation>
    <scope>NUCLEOTIDE SEQUENCE [LARGE SCALE GENOMIC DNA]</scope>
    <source>
        <strain evidence="6 7">BER2</strain>
    </source>
</reference>
<evidence type="ECO:0000256" key="1">
    <source>
        <dbReference type="ARBA" id="ARBA00007749"/>
    </source>
</evidence>
<gene>
    <name evidence="6" type="ORF">AZI85_06825</name>
</gene>
<dbReference type="EMBL" id="LUKF01000016">
    <property type="protein sequence ID" value="KYG61920.1"/>
    <property type="molecule type" value="Genomic_DNA"/>
</dbReference>
<evidence type="ECO:0000256" key="3">
    <source>
        <dbReference type="ARBA" id="ARBA00022801"/>
    </source>
</evidence>
<keyword evidence="3 6" id="KW-0378">Hydrolase</keyword>
<sequence length="302" mass="33594">MTPNKSDIEKTSLKIGPYQICPIPTGEFGLDGGAMFGTVPKVLWERSNPPDEKNRIPMEARGLLLKSQGLNILIDTGNGLGKDFVAKYGEKLGTKFAEMYNIDDSGPSLLKSLNSFGLKPEDIHHVILTHLHFDHAGGATTEKDGKLVPTFPKAQYWIQKGNLETASKPNLRERASYYPANFQPLMDAGVLNILDGEKEILPGVSVLLSHGHTQAQQMVKVTDGNATLLYCGDVVPTSSHVKIPWLMGYDLHPLTLMEEKQKYLSQAADQKWYLFFEHDPYCDAAVIERNGHDFAVQKRFLL</sequence>
<dbReference type="GO" id="GO:0046872">
    <property type="term" value="F:metal ion binding"/>
    <property type="evidence" value="ECO:0007669"/>
    <property type="project" value="UniProtKB-KW"/>
</dbReference>
<dbReference type="Proteomes" id="UP000075391">
    <property type="component" value="Unassembled WGS sequence"/>
</dbReference>
<dbReference type="PANTHER" id="PTHR42978">
    <property type="entry name" value="QUORUM-QUENCHING LACTONASE YTNP-RELATED-RELATED"/>
    <property type="match status" value="1"/>
</dbReference>
<dbReference type="SUPFAM" id="SSF56281">
    <property type="entry name" value="Metallo-hydrolase/oxidoreductase"/>
    <property type="match status" value="1"/>
</dbReference>
<dbReference type="InterPro" id="IPR036866">
    <property type="entry name" value="RibonucZ/Hydroxyglut_hydro"/>
</dbReference>
<dbReference type="Pfam" id="PF00753">
    <property type="entry name" value="Lactamase_B"/>
    <property type="match status" value="1"/>
</dbReference>
<evidence type="ECO:0000256" key="4">
    <source>
        <dbReference type="ARBA" id="ARBA00022833"/>
    </source>
</evidence>
<name>A0A150WG13_BDEBC</name>
<dbReference type="AlphaFoldDB" id="A0A150WG13"/>
<dbReference type="InterPro" id="IPR051013">
    <property type="entry name" value="MBL_superfamily_lactonases"/>
</dbReference>
<evidence type="ECO:0000313" key="7">
    <source>
        <dbReference type="Proteomes" id="UP000075391"/>
    </source>
</evidence>
<keyword evidence="4" id="KW-0862">Zinc</keyword>
<keyword evidence="2" id="KW-0479">Metal-binding</keyword>
<dbReference type="PANTHER" id="PTHR42978:SF6">
    <property type="entry name" value="QUORUM-QUENCHING LACTONASE YTNP-RELATED"/>
    <property type="match status" value="1"/>
</dbReference>
<dbReference type="RefSeq" id="WP_063244065.1">
    <property type="nucleotide sequence ID" value="NZ_LUKF01000016.1"/>
</dbReference>
<proteinExistence type="inferred from homology"/>
<protein>
    <submittedName>
        <fullName evidence="6">MBL fold metallo-hydrolase</fullName>
    </submittedName>
</protein>
<feature type="domain" description="Metallo-beta-lactamase" evidence="5">
    <location>
        <begin position="59"/>
        <end position="278"/>
    </location>
</feature>
<dbReference type="InterPro" id="IPR001279">
    <property type="entry name" value="Metallo-B-lactamas"/>
</dbReference>
<evidence type="ECO:0000313" key="6">
    <source>
        <dbReference type="EMBL" id="KYG61920.1"/>
    </source>
</evidence>
<evidence type="ECO:0000259" key="5">
    <source>
        <dbReference type="SMART" id="SM00849"/>
    </source>
</evidence>
<dbReference type="Gene3D" id="3.60.15.10">
    <property type="entry name" value="Ribonuclease Z/Hydroxyacylglutathione hydrolase-like"/>
    <property type="match status" value="1"/>
</dbReference>
<comment type="similarity">
    <text evidence="1">Belongs to the metallo-beta-lactamase superfamily.</text>
</comment>
<dbReference type="GO" id="GO:0016787">
    <property type="term" value="F:hydrolase activity"/>
    <property type="evidence" value="ECO:0007669"/>
    <property type="project" value="UniProtKB-KW"/>
</dbReference>
<dbReference type="CDD" id="cd16281">
    <property type="entry name" value="metallo-hydrolase-like_MBL-fold"/>
    <property type="match status" value="1"/>
</dbReference>
<evidence type="ECO:0000256" key="2">
    <source>
        <dbReference type="ARBA" id="ARBA00022723"/>
    </source>
</evidence>
<organism evidence="6 7">
    <name type="scientific">Bdellovibrio bacteriovorus</name>
    <dbReference type="NCBI Taxonomy" id="959"/>
    <lineage>
        <taxon>Bacteria</taxon>
        <taxon>Pseudomonadati</taxon>
        <taxon>Bdellovibrionota</taxon>
        <taxon>Bdellovibrionia</taxon>
        <taxon>Bdellovibrionales</taxon>
        <taxon>Pseudobdellovibrionaceae</taxon>
        <taxon>Bdellovibrio</taxon>
    </lineage>
</organism>
<accession>A0A150WG13</accession>
<comment type="caution">
    <text evidence="6">The sequence shown here is derived from an EMBL/GenBank/DDBJ whole genome shotgun (WGS) entry which is preliminary data.</text>
</comment>